<protein>
    <recommendedName>
        <fullName evidence="10">NUC153 domain-containing protein</fullName>
    </recommendedName>
</protein>
<feature type="compositionally biased region" description="Acidic residues" evidence="5">
    <location>
        <begin position="234"/>
        <end position="261"/>
    </location>
</feature>
<feature type="domain" description="ESF1 RRM" evidence="7">
    <location>
        <begin position="168"/>
        <end position="342"/>
    </location>
</feature>
<dbReference type="InterPro" id="IPR039754">
    <property type="entry name" value="Esf1"/>
</dbReference>
<feature type="compositionally biased region" description="Basic and acidic residues" evidence="5">
    <location>
        <begin position="661"/>
        <end position="676"/>
    </location>
</feature>
<dbReference type="InterPro" id="IPR012580">
    <property type="entry name" value="NUC153"/>
</dbReference>
<comment type="similarity">
    <text evidence="2">Belongs to the ESF1 family.</text>
</comment>
<keyword evidence="9" id="KW-1185">Reference proteome</keyword>
<evidence type="ECO:0000259" key="6">
    <source>
        <dbReference type="Pfam" id="PF08159"/>
    </source>
</evidence>
<feature type="compositionally biased region" description="Basic and acidic residues" evidence="5">
    <location>
        <begin position="460"/>
        <end position="481"/>
    </location>
</feature>
<feature type="compositionally biased region" description="Basic and acidic residues" evidence="5">
    <location>
        <begin position="214"/>
        <end position="233"/>
    </location>
</feature>
<gene>
    <name evidence="8" type="ORF">B0H64DRAFT_425245</name>
</gene>
<reference evidence="8" key="2">
    <citation type="submission" date="2023-06" db="EMBL/GenBank/DDBJ databases">
        <authorList>
            <consortium name="Lawrence Berkeley National Laboratory"/>
            <person name="Haridas S."/>
            <person name="Hensen N."/>
            <person name="Bonometti L."/>
            <person name="Westerberg I."/>
            <person name="Brannstrom I.O."/>
            <person name="Guillou S."/>
            <person name="Cros-Aarteil S."/>
            <person name="Calhoun S."/>
            <person name="Kuo A."/>
            <person name="Mondo S."/>
            <person name="Pangilinan J."/>
            <person name="Riley R."/>
            <person name="Labutti K."/>
            <person name="Andreopoulos B."/>
            <person name="Lipzen A."/>
            <person name="Chen C."/>
            <person name="Yanf M."/>
            <person name="Daum C."/>
            <person name="Ng V."/>
            <person name="Clum A."/>
            <person name="Steindorff A."/>
            <person name="Ohm R."/>
            <person name="Martin F."/>
            <person name="Silar P."/>
            <person name="Natvig D."/>
            <person name="Lalanne C."/>
            <person name="Gautier V."/>
            <person name="Ament-Velasquez S.L."/>
            <person name="Kruys A."/>
            <person name="Hutchinson M.I."/>
            <person name="Powell A.J."/>
            <person name="Barry K."/>
            <person name="Miller A.N."/>
            <person name="Grigoriev I.V."/>
            <person name="Debuchy R."/>
            <person name="Gladieux P."/>
            <person name="Thoren M.H."/>
            <person name="Johannesson H."/>
        </authorList>
    </citation>
    <scope>NUCLEOTIDE SEQUENCE</scope>
    <source>
        <strain evidence="8">CBS 168.71</strain>
    </source>
</reference>
<dbReference type="PANTHER" id="PTHR12202">
    <property type="entry name" value="ESF1 HOMOLOG"/>
    <property type="match status" value="1"/>
</dbReference>
<evidence type="ECO:0000256" key="1">
    <source>
        <dbReference type="ARBA" id="ARBA00004604"/>
    </source>
</evidence>
<dbReference type="GO" id="GO:0005730">
    <property type="term" value="C:nucleolus"/>
    <property type="evidence" value="ECO:0007669"/>
    <property type="project" value="UniProtKB-SubCell"/>
</dbReference>
<feature type="compositionally biased region" description="Acidic residues" evidence="5">
    <location>
        <begin position="82"/>
        <end position="100"/>
    </location>
</feature>
<dbReference type="Proteomes" id="UP001278766">
    <property type="component" value="Unassembled WGS sequence"/>
</dbReference>
<proteinExistence type="inferred from homology"/>
<keyword evidence="3" id="KW-0175">Coiled coil</keyword>
<feature type="compositionally biased region" description="Basic and acidic residues" evidence="5">
    <location>
        <begin position="564"/>
        <end position="586"/>
    </location>
</feature>
<accession>A0AAE0HDL2</accession>
<dbReference type="PANTHER" id="PTHR12202:SF0">
    <property type="entry name" value="ESF1 HOMOLOG"/>
    <property type="match status" value="1"/>
</dbReference>
<feature type="compositionally biased region" description="Acidic residues" evidence="5">
    <location>
        <begin position="126"/>
        <end position="146"/>
    </location>
</feature>
<name>A0AAE0HDL2_9PEZI</name>
<feature type="domain" description="NUC153" evidence="6">
    <location>
        <begin position="614"/>
        <end position="642"/>
    </location>
</feature>
<feature type="region of interest" description="Disordered" evidence="5">
    <location>
        <begin position="647"/>
        <end position="677"/>
    </location>
</feature>
<evidence type="ECO:0008006" key="10">
    <source>
        <dbReference type="Google" id="ProtNLM"/>
    </source>
</evidence>
<dbReference type="GeneID" id="87842627"/>
<evidence type="ECO:0000313" key="9">
    <source>
        <dbReference type="Proteomes" id="UP001278766"/>
    </source>
</evidence>
<dbReference type="GO" id="GO:0003723">
    <property type="term" value="F:RNA binding"/>
    <property type="evidence" value="ECO:0007669"/>
    <property type="project" value="TreeGrafter"/>
</dbReference>
<evidence type="ECO:0000256" key="3">
    <source>
        <dbReference type="ARBA" id="ARBA00023054"/>
    </source>
</evidence>
<dbReference type="AlphaFoldDB" id="A0AAE0HDL2"/>
<dbReference type="RefSeq" id="XP_062657904.1">
    <property type="nucleotide sequence ID" value="XM_062805679.1"/>
</dbReference>
<dbReference type="GO" id="GO:0006364">
    <property type="term" value="P:rRNA processing"/>
    <property type="evidence" value="ECO:0007669"/>
    <property type="project" value="InterPro"/>
</dbReference>
<feature type="compositionally biased region" description="Basic and acidic residues" evidence="5">
    <location>
        <begin position="7"/>
        <end position="19"/>
    </location>
</feature>
<feature type="region of interest" description="Disordered" evidence="5">
    <location>
        <begin position="214"/>
        <end position="272"/>
    </location>
</feature>
<evidence type="ECO:0000259" key="7">
    <source>
        <dbReference type="Pfam" id="PF25121"/>
    </source>
</evidence>
<feature type="compositionally biased region" description="Low complexity" evidence="5">
    <location>
        <begin position="551"/>
        <end position="560"/>
    </location>
</feature>
<comment type="subcellular location">
    <subcellularLocation>
        <location evidence="1">Nucleus</location>
        <location evidence="1">Nucleolus</location>
    </subcellularLocation>
</comment>
<evidence type="ECO:0000256" key="2">
    <source>
        <dbReference type="ARBA" id="ARBA00009087"/>
    </source>
</evidence>
<feature type="region of interest" description="Disordered" evidence="5">
    <location>
        <begin position="1"/>
        <end position="23"/>
    </location>
</feature>
<feature type="region of interest" description="Disordered" evidence="5">
    <location>
        <begin position="453"/>
        <end position="610"/>
    </location>
</feature>
<feature type="region of interest" description="Disordered" evidence="5">
    <location>
        <begin position="392"/>
        <end position="420"/>
    </location>
</feature>
<keyword evidence="4" id="KW-0539">Nucleus</keyword>
<organism evidence="8 9">
    <name type="scientific">Chaetomium fimeti</name>
    <dbReference type="NCBI Taxonomy" id="1854472"/>
    <lineage>
        <taxon>Eukaryota</taxon>
        <taxon>Fungi</taxon>
        <taxon>Dikarya</taxon>
        <taxon>Ascomycota</taxon>
        <taxon>Pezizomycotina</taxon>
        <taxon>Sordariomycetes</taxon>
        <taxon>Sordariomycetidae</taxon>
        <taxon>Sordariales</taxon>
        <taxon>Chaetomiaceae</taxon>
        <taxon>Chaetomium</taxon>
    </lineage>
</organism>
<dbReference type="Pfam" id="PF25121">
    <property type="entry name" value="RRM_ESF1"/>
    <property type="match status" value="1"/>
</dbReference>
<evidence type="ECO:0000313" key="8">
    <source>
        <dbReference type="EMBL" id="KAK3294390.1"/>
    </source>
</evidence>
<feature type="compositionally biased region" description="Acidic residues" evidence="5">
    <location>
        <begin position="499"/>
        <end position="515"/>
    </location>
</feature>
<feature type="compositionally biased region" description="Basic and acidic residues" evidence="5">
    <location>
        <begin position="101"/>
        <end position="111"/>
    </location>
</feature>
<dbReference type="InterPro" id="IPR056750">
    <property type="entry name" value="RRM_ESF1"/>
</dbReference>
<dbReference type="Pfam" id="PF08159">
    <property type="entry name" value="NUC153"/>
    <property type="match status" value="1"/>
</dbReference>
<feature type="compositionally biased region" description="Basic and acidic residues" evidence="5">
    <location>
        <begin position="532"/>
        <end position="546"/>
    </location>
</feature>
<feature type="compositionally biased region" description="Acidic residues" evidence="5">
    <location>
        <begin position="396"/>
        <end position="412"/>
    </location>
</feature>
<evidence type="ECO:0000256" key="5">
    <source>
        <dbReference type="SAM" id="MobiDB-lite"/>
    </source>
</evidence>
<feature type="region of interest" description="Disordered" evidence="5">
    <location>
        <begin position="75"/>
        <end position="167"/>
    </location>
</feature>
<evidence type="ECO:0000256" key="4">
    <source>
        <dbReference type="ARBA" id="ARBA00023242"/>
    </source>
</evidence>
<sequence>MSKNKPTKREGASTERIADSRFASFETDPRYQLPSKKNLKTKLDKRFSRVLKDADFVATARVDRYGRKLKTNTKKKALERLYEDEDEEEKDGDAKVEDDDIVRRELEKADTTYDPARGGGFSSSESESDSDGESDSEEAPEVEDGVEESRPGIRLRRDKQEVEEGEVTNRFAVVNIDWDHIKSMDLLALFSSFVPVGGRIEKVTVYPSEFGKERMQREELEGPPREIFKKDKDSDDEDLDDEDDSASESEDDDDAAEDSDEEVRKELLQEGNDQDFDSDALRTYQLDRLRYYYAVVVCSDKNTAHKIYDATDGSEYLSSSNFLDLRFIPDDVTFEDEPRDECDSVTSGYKPVEFLTWDMHPEEVSRKESINKAFTGSRSDIAENDLRAYLASGSESEGEEADDAPLEDEGVEEAPLSKKELARRKMRAALGLGDEPAPKASKSGPVGEMQITFAPALSGKPEKEAAEETTIEKYKRKEKERKEKKKAMALAKRGVEPETVQEEQAAEGGDDDLGFDDPFFTSEAAQPSKTAVRKEERLKKRAAKEQEEAETAAQKAQLELLMADENRGGSHLDHFDMKDITRAEKQKKNKKKKGKKGVEDQGGLQEDFNMDVEDSRFKAVFENHEFAIDPSNPKYKATQGMKKLLEEGRKKRKAGPSESPNGKKDQRSAKKAKADGDVELSSLADAVKRKAKSAPPTPARPVCVASASARAVLLVGSGFGGAGVAAGGWRGGGPSGVAARRLGFLGLGRAMIRCAARHGVGAGDILPLCLEQAVVGVLSLHRSGRSLRIELVILDDLRFRIDMEDHDMTATSYIAPIERFSDGE</sequence>
<dbReference type="EMBL" id="JAUEPN010000005">
    <property type="protein sequence ID" value="KAK3294390.1"/>
    <property type="molecule type" value="Genomic_DNA"/>
</dbReference>
<reference evidence="8" key="1">
    <citation type="journal article" date="2023" name="Mol. Phylogenet. Evol.">
        <title>Genome-scale phylogeny and comparative genomics of the fungal order Sordariales.</title>
        <authorList>
            <person name="Hensen N."/>
            <person name="Bonometti L."/>
            <person name="Westerberg I."/>
            <person name="Brannstrom I.O."/>
            <person name="Guillou S."/>
            <person name="Cros-Aarteil S."/>
            <person name="Calhoun S."/>
            <person name="Haridas S."/>
            <person name="Kuo A."/>
            <person name="Mondo S."/>
            <person name="Pangilinan J."/>
            <person name="Riley R."/>
            <person name="LaButti K."/>
            <person name="Andreopoulos B."/>
            <person name="Lipzen A."/>
            <person name="Chen C."/>
            <person name="Yan M."/>
            <person name="Daum C."/>
            <person name="Ng V."/>
            <person name="Clum A."/>
            <person name="Steindorff A."/>
            <person name="Ohm R.A."/>
            <person name="Martin F."/>
            <person name="Silar P."/>
            <person name="Natvig D.O."/>
            <person name="Lalanne C."/>
            <person name="Gautier V."/>
            <person name="Ament-Velasquez S.L."/>
            <person name="Kruys A."/>
            <person name="Hutchinson M.I."/>
            <person name="Powell A.J."/>
            <person name="Barry K."/>
            <person name="Miller A.N."/>
            <person name="Grigoriev I.V."/>
            <person name="Debuchy R."/>
            <person name="Gladieux P."/>
            <person name="Hiltunen Thoren M."/>
            <person name="Johannesson H."/>
        </authorList>
    </citation>
    <scope>NUCLEOTIDE SEQUENCE</scope>
    <source>
        <strain evidence="8">CBS 168.71</strain>
    </source>
</reference>
<comment type="caution">
    <text evidence="8">The sequence shown here is derived from an EMBL/GenBank/DDBJ whole genome shotgun (WGS) entry which is preliminary data.</text>
</comment>